<keyword evidence="2" id="KW-1185">Reference proteome</keyword>
<evidence type="ECO:0000313" key="2">
    <source>
        <dbReference type="Proteomes" id="UP000198211"/>
    </source>
</evidence>
<comment type="caution">
    <text evidence="1">The sequence shown here is derived from an EMBL/GenBank/DDBJ whole genome shotgun (WGS) entry which is preliminary data.</text>
</comment>
<gene>
    <name evidence="1" type="ORF">PHMEG_00023041</name>
</gene>
<organism evidence="1 2">
    <name type="scientific">Phytophthora megakarya</name>
    <dbReference type="NCBI Taxonomy" id="4795"/>
    <lineage>
        <taxon>Eukaryota</taxon>
        <taxon>Sar</taxon>
        <taxon>Stramenopiles</taxon>
        <taxon>Oomycota</taxon>
        <taxon>Peronosporomycetes</taxon>
        <taxon>Peronosporales</taxon>
        <taxon>Peronosporaceae</taxon>
        <taxon>Phytophthora</taxon>
    </lineage>
</organism>
<evidence type="ECO:0000313" key="1">
    <source>
        <dbReference type="EMBL" id="OWZ04960.1"/>
    </source>
</evidence>
<dbReference type="EMBL" id="NBNE01004681">
    <property type="protein sequence ID" value="OWZ04960.1"/>
    <property type="molecule type" value="Genomic_DNA"/>
</dbReference>
<proteinExistence type="predicted"/>
<sequence length="88" mass="9861">MQFGRTTVDNILRATGLEHSANLDSKRSQKGWYHDMELELLEKVKANAGAALHTLESTNPVLDERRLLSEANEILKRSREDEPSVSAA</sequence>
<dbReference type="Proteomes" id="UP000198211">
    <property type="component" value="Unassembled WGS sequence"/>
</dbReference>
<reference evidence="2" key="1">
    <citation type="submission" date="2017-03" db="EMBL/GenBank/DDBJ databases">
        <title>Phytopthora megakarya and P. palmivora, two closely related causual agents of cacao black pod achieved similar genome size and gene model numbers by different mechanisms.</title>
        <authorList>
            <person name="Ali S."/>
            <person name="Shao J."/>
            <person name="Larry D.J."/>
            <person name="Kronmiller B."/>
            <person name="Shen D."/>
            <person name="Strem M.D."/>
            <person name="Melnick R.L."/>
            <person name="Guiltinan M.J."/>
            <person name="Tyler B.M."/>
            <person name="Meinhardt L.W."/>
            <person name="Bailey B.A."/>
        </authorList>
    </citation>
    <scope>NUCLEOTIDE SEQUENCE [LARGE SCALE GENOMIC DNA]</scope>
    <source>
        <strain evidence="2">zdho120</strain>
    </source>
</reference>
<dbReference type="AlphaFoldDB" id="A0A225VKA8"/>
<accession>A0A225VKA8</accession>
<name>A0A225VKA8_9STRA</name>
<protein>
    <submittedName>
        <fullName evidence="1">Uncharacterized protein</fullName>
    </submittedName>
</protein>